<dbReference type="Gene3D" id="3.40.50.720">
    <property type="entry name" value="NAD(P)-binding Rossmann-like Domain"/>
    <property type="match status" value="1"/>
</dbReference>
<reference evidence="8" key="1">
    <citation type="submission" date="2020-10" db="EMBL/GenBank/DDBJ databases">
        <authorList>
            <person name="Gilroy R."/>
        </authorList>
    </citation>
    <scope>NUCLEOTIDE SEQUENCE</scope>
    <source>
        <strain evidence="8">35461</strain>
    </source>
</reference>
<dbReference type="Proteomes" id="UP000886845">
    <property type="component" value="Unassembled WGS sequence"/>
</dbReference>
<evidence type="ECO:0000259" key="7">
    <source>
        <dbReference type="Pfam" id="PF05201"/>
    </source>
</evidence>
<dbReference type="GO" id="GO:0019354">
    <property type="term" value="P:siroheme biosynthetic process"/>
    <property type="evidence" value="ECO:0007669"/>
    <property type="project" value="InterPro"/>
</dbReference>
<dbReference type="GO" id="GO:0008883">
    <property type="term" value="F:glutamyl-tRNA reductase activity"/>
    <property type="evidence" value="ECO:0007669"/>
    <property type="project" value="InterPro"/>
</dbReference>
<dbReference type="InterPro" id="IPR028161">
    <property type="entry name" value="Met8-like"/>
</dbReference>
<feature type="domain" description="Glutamyl-tRNA reductase N-terminal" evidence="7">
    <location>
        <begin position="177"/>
        <end position="286"/>
    </location>
</feature>
<keyword evidence="4" id="KW-0520">NAD</keyword>
<dbReference type="InterPro" id="IPR036343">
    <property type="entry name" value="GluRdtase_N_sf"/>
</dbReference>
<proteinExistence type="predicted"/>
<evidence type="ECO:0000256" key="4">
    <source>
        <dbReference type="ARBA" id="ARBA00023027"/>
    </source>
</evidence>
<dbReference type="GO" id="GO:0004325">
    <property type="term" value="F:ferrochelatase activity"/>
    <property type="evidence" value="ECO:0007669"/>
    <property type="project" value="InterPro"/>
</dbReference>
<reference evidence="8" key="2">
    <citation type="journal article" date="2021" name="PeerJ">
        <title>Extensive microbial diversity within the chicken gut microbiome revealed by metagenomics and culture.</title>
        <authorList>
            <person name="Gilroy R."/>
            <person name="Ravi A."/>
            <person name="Getino M."/>
            <person name="Pursley I."/>
            <person name="Horton D.L."/>
            <person name="Alikhan N.F."/>
            <person name="Baker D."/>
            <person name="Gharbi K."/>
            <person name="Hall N."/>
            <person name="Watson M."/>
            <person name="Adriaenssens E.M."/>
            <person name="Foster-Nyarko E."/>
            <person name="Jarju S."/>
            <person name="Secka A."/>
            <person name="Antonio M."/>
            <person name="Oren A."/>
            <person name="Chaudhuri R.R."/>
            <person name="La Ragione R."/>
            <person name="Hildebrand F."/>
            <person name="Pallen M.J."/>
        </authorList>
    </citation>
    <scope>NUCLEOTIDE SEQUENCE</scope>
    <source>
        <strain evidence="8">35461</strain>
    </source>
</reference>
<dbReference type="SUPFAM" id="SSF51735">
    <property type="entry name" value="NAD(P)-binding Rossmann-fold domains"/>
    <property type="match status" value="1"/>
</dbReference>
<dbReference type="GO" id="GO:0043115">
    <property type="term" value="F:precorrin-2 dehydrogenase activity"/>
    <property type="evidence" value="ECO:0007669"/>
    <property type="project" value="UniProtKB-EC"/>
</dbReference>
<evidence type="ECO:0000313" key="8">
    <source>
        <dbReference type="EMBL" id="HIV08827.1"/>
    </source>
</evidence>
<evidence type="ECO:0000256" key="5">
    <source>
        <dbReference type="ARBA" id="ARBA00023244"/>
    </source>
</evidence>
<dbReference type="SUPFAM" id="SSF69742">
    <property type="entry name" value="Glutamyl tRNA-reductase catalytic, N-terminal domain"/>
    <property type="match status" value="1"/>
</dbReference>
<accession>A0A9D1NLX4</accession>
<evidence type="ECO:0000256" key="6">
    <source>
        <dbReference type="ARBA" id="ARBA00047561"/>
    </source>
</evidence>
<evidence type="ECO:0000256" key="1">
    <source>
        <dbReference type="ARBA" id="ARBA00005010"/>
    </source>
</evidence>
<protein>
    <recommendedName>
        <fullName evidence="2">precorrin-2 dehydrogenase</fullName>
        <ecNumber evidence="2">1.3.1.76</ecNumber>
    </recommendedName>
</protein>
<comment type="caution">
    <text evidence="8">The sequence shown here is derived from an EMBL/GenBank/DDBJ whole genome shotgun (WGS) entry which is preliminary data.</text>
</comment>
<evidence type="ECO:0000313" key="9">
    <source>
        <dbReference type="Proteomes" id="UP000886845"/>
    </source>
</evidence>
<dbReference type="NCBIfam" id="TIGR01470">
    <property type="entry name" value="cysG_Nterm"/>
    <property type="match status" value="1"/>
</dbReference>
<dbReference type="AlphaFoldDB" id="A0A9D1NLX4"/>
<dbReference type="InterPro" id="IPR036291">
    <property type="entry name" value="NAD(P)-bd_dom_sf"/>
</dbReference>
<comment type="pathway">
    <text evidence="1">Porphyrin-containing compound metabolism; siroheme biosynthesis; sirohydrochlorin from precorrin-2: step 1/1.</text>
</comment>
<keyword evidence="5" id="KW-0627">Porphyrin biosynthesis</keyword>
<dbReference type="InterPro" id="IPR015895">
    <property type="entry name" value="4pyrrol_synth_GluRdtase_N"/>
</dbReference>
<name>A0A9D1NLX4_9BACT</name>
<dbReference type="Pfam" id="PF13241">
    <property type="entry name" value="NAD_binding_7"/>
    <property type="match status" value="1"/>
</dbReference>
<sequence>MRPERKTFPANLLIEGATALVVGGGRVGLRKARALLEAGAAVRLVCPDAVAEFADLPVTRVERCFVPDDVAGCRLAFACTDDKHVNRAVLAAARARGVACCCADGNWAEGDFIVPATLRLDGVTLAVSTDGRSCRTAKEVREGLARSLARVSPGVLYVLGVEEAAPLPPIETLAARLAFLNGLYGWALLRTCNRTELIAWAAPELIQSGLPAHALHLPGATAAVGPDALRHLTMVLAGMRAKMAGEFHIVGQVRDAFEEARERGWACSHLMDAYAEALRRAQAVRAAVAPLIPNVEVEELALAGAKGRVVVAGTGRLGRAAVAKAHALGLPVTVLFHRTPLPGEDCRPLAEWREAVRGADRFLAALTVEKPCFDAAGLGGVPAYDLGAPRNIAGDDGVRDLDDLRGDYLRRTGALDALLAAAEHAYDALP</sequence>
<dbReference type="InterPro" id="IPR006367">
    <property type="entry name" value="Sirohaem_synthase_N"/>
</dbReference>
<dbReference type="Pfam" id="PF05201">
    <property type="entry name" value="GlutR_N"/>
    <property type="match status" value="1"/>
</dbReference>
<evidence type="ECO:0000256" key="3">
    <source>
        <dbReference type="ARBA" id="ARBA00023002"/>
    </source>
</evidence>
<dbReference type="GO" id="GO:0050661">
    <property type="term" value="F:NADP binding"/>
    <property type="evidence" value="ECO:0007669"/>
    <property type="project" value="InterPro"/>
</dbReference>
<keyword evidence="3" id="KW-0560">Oxidoreductase</keyword>
<dbReference type="Gene3D" id="3.30.460.30">
    <property type="entry name" value="Glutamyl-tRNA reductase, N-terminal domain"/>
    <property type="match status" value="1"/>
</dbReference>
<comment type="catalytic activity">
    <reaction evidence="6">
        <text>precorrin-2 + NAD(+) = sirohydrochlorin + NADH + 2 H(+)</text>
        <dbReference type="Rhea" id="RHEA:15613"/>
        <dbReference type="ChEBI" id="CHEBI:15378"/>
        <dbReference type="ChEBI" id="CHEBI:57540"/>
        <dbReference type="ChEBI" id="CHEBI:57945"/>
        <dbReference type="ChEBI" id="CHEBI:58351"/>
        <dbReference type="ChEBI" id="CHEBI:58827"/>
        <dbReference type="EC" id="1.3.1.76"/>
    </reaction>
</comment>
<organism evidence="8 9">
    <name type="scientific">Candidatus Spyradenecus faecavium</name>
    <dbReference type="NCBI Taxonomy" id="2840947"/>
    <lineage>
        <taxon>Bacteria</taxon>
        <taxon>Pseudomonadati</taxon>
        <taxon>Lentisphaerota</taxon>
        <taxon>Lentisphaeria</taxon>
        <taxon>Lentisphaerales</taxon>
        <taxon>Lentisphaeraceae</taxon>
        <taxon>Lentisphaeraceae incertae sedis</taxon>
        <taxon>Candidatus Spyradenecus</taxon>
    </lineage>
</organism>
<dbReference type="EC" id="1.3.1.76" evidence="2"/>
<dbReference type="EMBL" id="DVOR01000058">
    <property type="protein sequence ID" value="HIV08827.1"/>
    <property type="molecule type" value="Genomic_DNA"/>
</dbReference>
<gene>
    <name evidence="8" type="ORF">IAC79_01765</name>
</gene>
<dbReference type="PANTHER" id="PTHR35330">
    <property type="entry name" value="SIROHEME BIOSYNTHESIS PROTEIN MET8"/>
    <property type="match status" value="1"/>
</dbReference>
<dbReference type="SUPFAM" id="SSF75615">
    <property type="entry name" value="Siroheme synthase middle domains-like"/>
    <property type="match status" value="1"/>
</dbReference>
<evidence type="ECO:0000256" key="2">
    <source>
        <dbReference type="ARBA" id="ARBA00012400"/>
    </source>
</evidence>
<dbReference type="PANTHER" id="PTHR35330:SF1">
    <property type="entry name" value="SIROHEME BIOSYNTHESIS PROTEIN MET8"/>
    <property type="match status" value="1"/>
</dbReference>